<proteinExistence type="predicted"/>
<dbReference type="SUPFAM" id="SSF81383">
    <property type="entry name" value="F-box domain"/>
    <property type="match status" value="1"/>
</dbReference>
<dbReference type="SUPFAM" id="SSF50965">
    <property type="entry name" value="Galactose oxidase, central domain"/>
    <property type="match status" value="1"/>
</dbReference>
<dbReference type="InterPro" id="IPR050796">
    <property type="entry name" value="SCF_F-box_component"/>
</dbReference>
<feature type="domain" description="F-box" evidence="1">
    <location>
        <begin position="1"/>
        <end position="47"/>
    </location>
</feature>
<dbReference type="CDD" id="cd22157">
    <property type="entry name" value="F-box_AtFBW1-like"/>
    <property type="match status" value="1"/>
</dbReference>
<evidence type="ECO:0000259" key="1">
    <source>
        <dbReference type="PROSITE" id="PS50181"/>
    </source>
</evidence>
<dbReference type="SMART" id="SM00256">
    <property type="entry name" value="FBOX"/>
    <property type="match status" value="1"/>
</dbReference>
<organism evidence="2 3">
    <name type="scientific">Microthlaspi erraticum</name>
    <dbReference type="NCBI Taxonomy" id="1685480"/>
    <lineage>
        <taxon>Eukaryota</taxon>
        <taxon>Viridiplantae</taxon>
        <taxon>Streptophyta</taxon>
        <taxon>Embryophyta</taxon>
        <taxon>Tracheophyta</taxon>
        <taxon>Spermatophyta</taxon>
        <taxon>Magnoliopsida</taxon>
        <taxon>eudicotyledons</taxon>
        <taxon>Gunneridae</taxon>
        <taxon>Pentapetalae</taxon>
        <taxon>rosids</taxon>
        <taxon>malvids</taxon>
        <taxon>Brassicales</taxon>
        <taxon>Brassicaceae</taxon>
        <taxon>Coluteocarpeae</taxon>
        <taxon>Microthlaspi</taxon>
    </lineage>
</organism>
<protein>
    <recommendedName>
        <fullName evidence="1">F-box domain-containing protein</fullName>
    </recommendedName>
</protein>
<dbReference type="Pfam" id="PF00646">
    <property type="entry name" value="F-box"/>
    <property type="match status" value="1"/>
</dbReference>
<reference evidence="2" key="1">
    <citation type="submission" date="2020-01" db="EMBL/GenBank/DDBJ databases">
        <authorList>
            <person name="Mishra B."/>
        </authorList>
    </citation>
    <scope>NUCLEOTIDE SEQUENCE [LARGE SCALE GENOMIC DNA]</scope>
</reference>
<dbReference type="AlphaFoldDB" id="A0A6D2JZG0"/>
<dbReference type="InterPro" id="IPR036047">
    <property type="entry name" value="F-box-like_dom_sf"/>
</dbReference>
<dbReference type="InterPro" id="IPR001810">
    <property type="entry name" value="F-box_dom"/>
</dbReference>
<dbReference type="NCBIfam" id="TIGR01640">
    <property type="entry name" value="F_box_assoc_1"/>
    <property type="match status" value="1"/>
</dbReference>
<accession>A0A6D2JZG0</accession>
<sequence length="289" mass="33034">MTTLRELPGDLVEEILCRVPAKSVKRLRSTCKRWNRLFNDVGFARKHSDKAPKQFIDLVLTAEYKILPMSVNLHGINPSVEFKGELSLPDHPHSMDVDGVFHCDGFILCTYTSRDEYGIVVWNPCTGQTRRIDPVVRNKSRGFALGYHQDKGKRSYKLLSYYDTLKDSAIYDFTSDSWKIVDGDIAPGWNVGDAYSCQSASLKGNTYWFANHETETHLGMCLLRFDYSTKISCGHVPLPYQYPSYRTSTLSVVREEKLSVLLQPHNTSKTEVWVTDKIDGTKDMSWRKS</sequence>
<dbReference type="InterPro" id="IPR017451">
    <property type="entry name" value="F-box-assoc_interact_dom"/>
</dbReference>
<dbReference type="OrthoDB" id="1041463at2759"/>
<dbReference type="PROSITE" id="PS50181">
    <property type="entry name" value="FBOX"/>
    <property type="match status" value="1"/>
</dbReference>
<keyword evidence="3" id="KW-1185">Reference proteome</keyword>
<dbReference type="Pfam" id="PF07734">
    <property type="entry name" value="FBA_1"/>
    <property type="match status" value="1"/>
</dbReference>
<dbReference type="Gene3D" id="1.20.1280.50">
    <property type="match status" value="1"/>
</dbReference>
<dbReference type="EMBL" id="CACVBM020001329">
    <property type="protein sequence ID" value="CAA7045692.1"/>
    <property type="molecule type" value="Genomic_DNA"/>
</dbReference>
<comment type="caution">
    <text evidence="2">The sequence shown here is derived from an EMBL/GenBank/DDBJ whole genome shotgun (WGS) entry which is preliminary data.</text>
</comment>
<dbReference type="PANTHER" id="PTHR31672:SF13">
    <property type="entry name" value="F-BOX PROTEIN CPR30-LIKE"/>
    <property type="match status" value="1"/>
</dbReference>
<dbReference type="InterPro" id="IPR006527">
    <property type="entry name" value="F-box-assoc_dom_typ1"/>
</dbReference>
<name>A0A6D2JZG0_9BRAS</name>
<dbReference type="PANTHER" id="PTHR31672">
    <property type="entry name" value="BNACNNG10540D PROTEIN"/>
    <property type="match status" value="1"/>
</dbReference>
<dbReference type="Proteomes" id="UP000467841">
    <property type="component" value="Unassembled WGS sequence"/>
</dbReference>
<dbReference type="InterPro" id="IPR011043">
    <property type="entry name" value="Gal_Oxase/kelch_b-propeller"/>
</dbReference>
<gene>
    <name evidence="2" type="ORF">MERR_LOCUS32927</name>
</gene>
<evidence type="ECO:0000313" key="2">
    <source>
        <dbReference type="EMBL" id="CAA7045692.1"/>
    </source>
</evidence>
<evidence type="ECO:0000313" key="3">
    <source>
        <dbReference type="Proteomes" id="UP000467841"/>
    </source>
</evidence>